<comment type="caution">
    <text evidence="1">The sequence shown here is derived from an EMBL/GenBank/DDBJ whole genome shotgun (WGS) entry which is preliminary data.</text>
</comment>
<keyword evidence="2" id="KW-1185">Reference proteome</keyword>
<evidence type="ECO:0000313" key="2">
    <source>
        <dbReference type="Proteomes" id="UP001230504"/>
    </source>
</evidence>
<protein>
    <submittedName>
        <fullName evidence="1">Uncharacterized protein</fullName>
    </submittedName>
</protein>
<dbReference type="GeneID" id="85436411"/>
<dbReference type="EMBL" id="JAHLJV010000005">
    <property type="protein sequence ID" value="KAK1598379.1"/>
    <property type="molecule type" value="Genomic_DNA"/>
</dbReference>
<name>A0AAD8QCF3_9PEZI</name>
<gene>
    <name evidence="1" type="ORF">LY79DRAFT_287352</name>
</gene>
<dbReference type="Proteomes" id="UP001230504">
    <property type="component" value="Unassembled WGS sequence"/>
</dbReference>
<evidence type="ECO:0000313" key="1">
    <source>
        <dbReference type="EMBL" id="KAK1598379.1"/>
    </source>
</evidence>
<accession>A0AAD8QCF3</accession>
<dbReference type="RefSeq" id="XP_060419084.1">
    <property type="nucleotide sequence ID" value="XM_060552171.1"/>
</dbReference>
<sequence>MVESHLIPFRLSPKPHRSTATVIGTTASPPCCRACSRDTIPRVQHTHPIHAVVSHDPSPPSQAESAPVSLPPTVSIQHPAIVLMQSTFSSVFRLDARLGMPKRLRMYRPPIPWESCRWPPLPLAQTNYPSWHC</sequence>
<dbReference type="AlphaFoldDB" id="A0AAD8QCF3"/>
<reference evidence="1" key="1">
    <citation type="submission" date="2021-06" db="EMBL/GenBank/DDBJ databases">
        <title>Comparative genomics, transcriptomics and evolutionary studies reveal genomic signatures of adaptation to plant cell wall in hemibiotrophic fungi.</title>
        <authorList>
            <consortium name="DOE Joint Genome Institute"/>
            <person name="Baroncelli R."/>
            <person name="Diaz J.F."/>
            <person name="Benocci T."/>
            <person name="Peng M."/>
            <person name="Battaglia E."/>
            <person name="Haridas S."/>
            <person name="Andreopoulos W."/>
            <person name="Labutti K."/>
            <person name="Pangilinan J."/>
            <person name="Floch G.L."/>
            <person name="Makela M.R."/>
            <person name="Henrissat B."/>
            <person name="Grigoriev I.V."/>
            <person name="Crouch J.A."/>
            <person name="De Vries R.P."/>
            <person name="Sukno S.A."/>
            <person name="Thon M.R."/>
        </authorList>
    </citation>
    <scope>NUCLEOTIDE SEQUENCE</scope>
    <source>
        <strain evidence="1">CBS 125086</strain>
    </source>
</reference>
<proteinExistence type="predicted"/>
<organism evidence="1 2">
    <name type="scientific">Colletotrichum navitas</name>
    <dbReference type="NCBI Taxonomy" id="681940"/>
    <lineage>
        <taxon>Eukaryota</taxon>
        <taxon>Fungi</taxon>
        <taxon>Dikarya</taxon>
        <taxon>Ascomycota</taxon>
        <taxon>Pezizomycotina</taxon>
        <taxon>Sordariomycetes</taxon>
        <taxon>Hypocreomycetidae</taxon>
        <taxon>Glomerellales</taxon>
        <taxon>Glomerellaceae</taxon>
        <taxon>Colletotrichum</taxon>
        <taxon>Colletotrichum graminicola species complex</taxon>
    </lineage>
</organism>